<evidence type="ECO:0000256" key="5">
    <source>
        <dbReference type="ARBA" id="ARBA00022599"/>
    </source>
</evidence>
<dbReference type="PROSITE" id="PS51225">
    <property type="entry name" value="MARVEL"/>
    <property type="match status" value="1"/>
</dbReference>
<reference evidence="23" key="1">
    <citation type="submission" date="2025-08" db="UniProtKB">
        <authorList>
            <consortium name="RefSeq"/>
        </authorList>
    </citation>
    <scope>IDENTIFICATION</scope>
    <source>
        <tissue evidence="23">Blood</tissue>
    </source>
</reference>
<evidence type="ECO:0000256" key="9">
    <source>
        <dbReference type="ARBA" id="ARBA00022843"/>
    </source>
</evidence>
<feature type="domain" description="MARVEL" evidence="21">
    <location>
        <begin position="188"/>
        <end position="341"/>
    </location>
</feature>
<protein>
    <recommendedName>
        <fullName evidence="3">Synaptophysin</fullName>
    </recommendedName>
</protein>
<evidence type="ECO:0000256" key="4">
    <source>
        <dbReference type="ARBA" id="ARBA00022553"/>
    </source>
</evidence>
<feature type="region of interest" description="Disordered" evidence="19">
    <location>
        <begin position="347"/>
        <end position="416"/>
    </location>
</feature>
<accession>A0ABM4G1X1</accession>
<dbReference type="PANTHER" id="PTHR10306">
    <property type="entry name" value="SYNAPTOPHYSIN"/>
    <property type="match status" value="1"/>
</dbReference>
<keyword evidence="12 18" id="KW-0472">Membrane</keyword>
<dbReference type="Proteomes" id="UP001652627">
    <property type="component" value="Chromosome 41"/>
</dbReference>
<evidence type="ECO:0000256" key="8">
    <source>
        <dbReference type="ARBA" id="ARBA00022837"/>
    </source>
</evidence>
<keyword evidence="10 20" id="KW-1133">Transmembrane helix</keyword>
<evidence type="ECO:0000259" key="21">
    <source>
        <dbReference type="PROSITE" id="PS51225"/>
    </source>
</evidence>
<dbReference type="GeneID" id="136995245"/>
<evidence type="ECO:0000313" key="23">
    <source>
        <dbReference type="RefSeq" id="XP_067171195.1"/>
    </source>
</evidence>
<feature type="transmembrane region" description="Helical" evidence="20">
    <location>
        <begin position="220"/>
        <end position="242"/>
    </location>
</feature>
<evidence type="ECO:0000256" key="18">
    <source>
        <dbReference type="PROSITE-ProRule" id="PRU00581"/>
    </source>
</evidence>
<keyword evidence="14" id="KW-0968">Cytoplasmic vesicle</keyword>
<keyword evidence="4" id="KW-0597">Phosphoprotein</keyword>
<keyword evidence="6 18" id="KW-0812">Transmembrane</keyword>
<gene>
    <name evidence="23" type="primary">SYP</name>
</gene>
<proteinExistence type="inferred from homology"/>
<evidence type="ECO:0000256" key="11">
    <source>
        <dbReference type="ARBA" id="ARBA00023018"/>
    </source>
</evidence>
<feature type="transmembrane region" description="Helical" evidence="20">
    <location>
        <begin position="254"/>
        <end position="277"/>
    </location>
</feature>
<evidence type="ECO:0000313" key="22">
    <source>
        <dbReference type="Proteomes" id="UP001652627"/>
    </source>
</evidence>
<evidence type="ECO:0000256" key="19">
    <source>
        <dbReference type="SAM" id="MobiDB-lite"/>
    </source>
</evidence>
<keyword evidence="9" id="KW-0832">Ubl conjugation</keyword>
<evidence type="ECO:0000256" key="17">
    <source>
        <dbReference type="ARBA" id="ARBA00062829"/>
    </source>
</evidence>
<evidence type="ECO:0000256" key="15">
    <source>
        <dbReference type="ARBA" id="ARBA00034102"/>
    </source>
</evidence>
<evidence type="ECO:0000256" key="14">
    <source>
        <dbReference type="ARBA" id="ARBA00023329"/>
    </source>
</evidence>
<comment type="subunit">
    <text evidence="17">Homohexamer or homotetramer. Interacts with SRCIN1. Interacts with VAMP2; the interaction is inhibited by interaction of VAPM2 with SEPT8.</text>
</comment>
<evidence type="ECO:0000256" key="20">
    <source>
        <dbReference type="SAM" id="Phobius"/>
    </source>
</evidence>
<comment type="subcellular location">
    <subcellularLocation>
        <location evidence="1">Cytoplasmic vesicle</location>
        <location evidence="1">Secretory vesicle</location>
        <location evidence="1">Synaptic vesicle membrane</location>
        <topology evidence="1">Multi-pass membrane protein</topology>
    </subcellularLocation>
    <subcellularLocation>
        <location evidence="15">Synapse</location>
        <location evidence="15">Synaptosome</location>
    </subcellularLocation>
</comment>
<evidence type="ECO:0000256" key="12">
    <source>
        <dbReference type="ARBA" id="ARBA00023136"/>
    </source>
</evidence>
<evidence type="ECO:0000256" key="2">
    <source>
        <dbReference type="ARBA" id="ARBA00006476"/>
    </source>
</evidence>
<evidence type="ECO:0000256" key="1">
    <source>
        <dbReference type="ARBA" id="ARBA00004644"/>
    </source>
</evidence>
<evidence type="ECO:0000256" key="13">
    <source>
        <dbReference type="ARBA" id="ARBA00023180"/>
    </source>
</evidence>
<keyword evidence="13" id="KW-0325">Glycoprotein</keyword>
<keyword evidence="8" id="KW-0106">Calcium</keyword>
<dbReference type="InterPro" id="IPR001285">
    <property type="entry name" value="Synaptophysin/porin"/>
</dbReference>
<dbReference type="InterPro" id="IPR008253">
    <property type="entry name" value="Marvel"/>
</dbReference>
<keyword evidence="22" id="KW-1185">Reference proteome</keyword>
<dbReference type="PANTHER" id="PTHR10306:SF10">
    <property type="entry name" value="SYNAPTOPHYSIN"/>
    <property type="match status" value="1"/>
</dbReference>
<feature type="transmembrane region" description="Helical" evidence="20">
    <location>
        <begin position="319"/>
        <end position="337"/>
    </location>
</feature>
<keyword evidence="11" id="KW-0770">Synapse</keyword>
<comment type="similarity">
    <text evidence="2">Belongs to the synaptophysin/synaptobrevin family.</text>
</comment>
<dbReference type="PRINTS" id="PR00220">
    <property type="entry name" value="SYNAPTOPHYSN"/>
</dbReference>
<evidence type="ECO:0000256" key="3">
    <source>
        <dbReference type="ARBA" id="ARBA00014277"/>
    </source>
</evidence>
<sequence>MAPAPGIDARQASTWRRPRRRGPPGPQHGAAPGVETRQNPNMASSRGGLNASLPPFCAGPLGGAVPAAHARAAPAALPRARARARELCVGGRRGCSRLAPPLPPPRRARAAVPVRRRSPRRRRAASPRARSDGGAEPAGGRGPVPGDQGAAGLPEAAGVALLHLRLRHLRQLLGLLPPQRRMCHPQREQPQHRRRLRLPLQGAGQEKVFLVGDYSSAAEFFVTVAVFAFLYALGALGVYLFLDSKYRENNKGPVIDLVATGALAFLWLVSSCAWAKALADVKEATAPAGVLAELPGCRRPGARCRGLRAPLTSGLNTSVVFGFLNLVLWTGNVWFVFKETGWGGPWGRGPPAGAPEKQAAPEGGYGGGGGYGQPEGGYGQPGGGGGGYQPDYGQGGYGPPEGGYGQGAPTSFANQM</sequence>
<comment type="function">
    <text evidence="16">Possibly involved in structural functions as organizing other membrane components or in targeting the vesicles to the plasma membrane. Involved in the regulation of short-term and long-term synaptic plasticity.</text>
</comment>
<name>A0ABM4G1X1_9AVES</name>
<dbReference type="Pfam" id="PF01284">
    <property type="entry name" value="MARVEL"/>
    <property type="match status" value="1"/>
</dbReference>
<evidence type="ECO:0000256" key="6">
    <source>
        <dbReference type="ARBA" id="ARBA00022692"/>
    </source>
</evidence>
<evidence type="ECO:0000256" key="16">
    <source>
        <dbReference type="ARBA" id="ARBA00046094"/>
    </source>
</evidence>
<evidence type="ECO:0000256" key="7">
    <source>
        <dbReference type="ARBA" id="ARBA00022737"/>
    </source>
</evidence>
<keyword evidence="5" id="KW-0771">Synaptosome</keyword>
<feature type="region of interest" description="Disordered" evidence="19">
    <location>
        <begin position="1"/>
        <end position="64"/>
    </location>
</feature>
<dbReference type="RefSeq" id="XP_067171195.1">
    <property type="nucleotide sequence ID" value="XM_067315094.1"/>
</dbReference>
<evidence type="ECO:0000256" key="10">
    <source>
        <dbReference type="ARBA" id="ARBA00022989"/>
    </source>
</evidence>
<organism evidence="22 23">
    <name type="scientific">Apteryx mantelli</name>
    <name type="common">North Island brown kiwi</name>
    <dbReference type="NCBI Taxonomy" id="2696672"/>
    <lineage>
        <taxon>Eukaryota</taxon>
        <taxon>Metazoa</taxon>
        <taxon>Chordata</taxon>
        <taxon>Craniata</taxon>
        <taxon>Vertebrata</taxon>
        <taxon>Euteleostomi</taxon>
        <taxon>Archelosauria</taxon>
        <taxon>Archosauria</taxon>
        <taxon>Dinosauria</taxon>
        <taxon>Saurischia</taxon>
        <taxon>Theropoda</taxon>
        <taxon>Coelurosauria</taxon>
        <taxon>Aves</taxon>
        <taxon>Palaeognathae</taxon>
        <taxon>Apterygiformes</taxon>
        <taxon>Apterygidae</taxon>
        <taxon>Apteryx</taxon>
    </lineage>
</organism>
<feature type="compositionally biased region" description="Gly residues" evidence="19">
    <location>
        <begin position="363"/>
        <end position="406"/>
    </location>
</feature>
<keyword evidence="7" id="KW-0677">Repeat</keyword>
<feature type="compositionally biased region" description="Basic residues" evidence="19">
    <location>
        <begin position="106"/>
        <end position="125"/>
    </location>
</feature>
<feature type="region of interest" description="Disordered" evidence="19">
    <location>
        <begin position="93"/>
        <end position="150"/>
    </location>
</feature>